<dbReference type="OMA" id="FFRTFDL"/>
<dbReference type="PANTHER" id="PTHR13439">
    <property type="entry name" value="CT120 PROTEIN"/>
    <property type="match status" value="1"/>
</dbReference>
<evidence type="ECO:0000256" key="1">
    <source>
        <dbReference type="ARBA" id="ARBA00004141"/>
    </source>
</evidence>
<dbReference type="GO" id="GO:0007628">
    <property type="term" value="P:adult walking behavior"/>
    <property type="evidence" value="ECO:0007669"/>
    <property type="project" value="Ensembl"/>
</dbReference>
<dbReference type="KEGG" id="dord:105991570"/>
<dbReference type="GO" id="GO:0050881">
    <property type="term" value="P:musculoskeletal movement"/>
    <property type="evidence" value="ECO:0007669"/>
    <property type="project" value="Ensembl"/>
</dbReference>
<evidence type="ECO:0000256" key="3">
    <source>
        <dbReference type="ARBA" id="ARBA00022989"/>
    </source>
</evidence>
<dbReference type="GO" id="GO:0051935">
    <property type="term" value="P:glutamate reuptake"/>
    <property type="evidence" value="ECO:0007669"/>
    <property type="project" value="Ensembl"/>
</dbReference>
<dbReference type="GO" id="GO:0008306">
    <property type="term" value="P:associative learning"/>
    <property type="evidence" value="ECO:0007669"/>
    <property type="project" value="Ensembl"/>
</dbReference>
<evidence type="ECO:0000256" key="7">
    <source>
        <dbReference type="SAM" id="Phobius"/>
    </source>
</evidence>
<dbReference type="AlphaFoldDB" id="A0A1S3FUH8"/>
<feature type="transmembrane region" description="Helical" evidence="7">
    <location>
        <begin position="104"/>
        <end position="121"/>
    </location>
</feature>
<dbReference type="PROSITE" id="PS50922">
    <property type="entry name" value="TLC"/>
    <property type="match status" value="1"/>
</dbReference>
<dbReference type="GO" id="GO:0006644">
    <property type="term" value="P:phospholipid metabolic process"/>
    <property type="evidence" value="ECO:0007669"/>
    <property type="project" value="Ensembl"/>
</dbReference>
<dbReference type="GO" id="GO:0005793">
    <property type="term" value="C:endoplasmic reticulum-Golgi intermediate compartment"/>
    <property type="evidence" value="ECO:0007669"/>
    <property type="project" value="Ensembl"/>
</dbReference>
<dbReference type="GO" id="GO:0016020">
    <property type="term" value="C:membrane"/>
    <property type="evidence" value="ECO:0007669"/>
    <property type="project" value="UniProtKB-SubCell"/>
</dbReference>
<keyword evidence="2 5" id="KW-0812">Transmembrane</keyword>
<dbReference type="GO" id="GO:0008203">
    <property type="term" value="P:cholesterol metabolic process"/>
    <property type="evidence" value="ECO:0007669"/>
    <property type="project" value="Ensembl"/>
</dbReference>
<dbReference type="GO" id="GO:0007006">
    <property type="term" value="P:mitochondrial membrane organization"/>
    <property type="evidence" value="ECO:0007669"/>
    <property type="project" value="Ensembl"/>
</dbReference>
<organism evidence="9 10">
    <name type="scientific">Dipodomys ordii</name>
    <name type="common">Ord's kangaroo rat</name>
    <dbReference type="NCBI Taxonomy" id="10020"/>
    <lineage>
        <taxon>Eukaryota</taxon>
        <taxon>Metazoa</taxon>
        <taxon>Chordata</taxon>
        <taxon>Craniata</taxon>
        <taxon>Vertebrata</taxon>
        <taxon>Euteleostomi</taxon>
        <taxon>Mammalia</taxon>
        <taxon>Eutheria</taxon>
        <taxon>Euarchontoglires</taxon>
        <taxon>Glires</taxon>
        <taxon>Rodentia</taxon>
        <taxon>Castorimorpha</taxon>
        <taxon>Heteromyidae</taxon>
        <taxon>Dipodomyinae</taxon>
        <taxon>Dipodomys</taxon>
    </lineage>
</organism>
<dbReference type="GO" id="GO:0055088">
    <property type="term" value="P:lipid homeostasis"/>
    <property type="evidence" value="ECO:0007669"/>
    <property type="project" value="TreeGrafter"/>
</dbReference>
<dbReference type="GO" id="GO:0050884">
    <property type="term" value="P:neuromuscular process controlling posture"/>
    <property type="evidence" value="ECO:0007669"/>
    <property type="project" value="Ensembl"/>
</dbReference>
<dbReference type="CTD" id="2055"/>
<evidence type="ECO:0000313" key="10">
    <source>
        <dbReference type="RefSeq" id="XP_012879674.1"/>
    </source>
</evidence>
<feature type="transmembrane region" description="Helical" evidence="7">
    <location>
        <begin position="23"/>
        <end position="42"/>
    </location>
</feature>
<dbReference type="SMART" id="SM00724">
    <property type="entry name" value="TLC"/>
    <property type="match status" value="1"/>
</dbReference>
<evidence type="ECO:0000313" key="9">
    <source>
        <dbReference type="Proteomes" id="UP000081671"/>
    </source>
</evidence>
<dbReference type="GO" id="GO:0045494">
    <property type="term" value="P:photoreceptor cell maintenance"/>
    <property type="evidence" value="ECO:0007669"/>
    <property type="project" value="Ensembl"/>
</dbReference>
<evidence type="ECO:0000256" key="5">
    <source>
        <dbReference type="PROSITE-ProRule" id="PRU00205"/>
    </source>
</evidence>
<dbReference type="Pfam" id="PF03798">
    <property type="entry name" value="TRAM_LAG1_CLN8"/>
    <property type="match status" value="1"/>
</dbReference>
<dbReference type="STRING" id="10020.ENSDORP00000019187"/>
<dbReference type="GO" id="GO:0043524">
    <property type="term" value="P:negative regulation of neuron apoptotic process"/>
    <property type="evidence" value="ECO:0007669"/>
    <property type="project" value="Ensembl"/>
</dbReference>
<dbReference type="GO" id="GO:0007040">
    <property type="term" value="P:lysosome organization"/>
    <property type="evidence" value="ECO:0007669"/>
    <property type="project" value="Ensembl"/>
</dbReference>
<feature type="transmembrane region" description="Helical" evidence="7">
    <location>
        <begin position="157"/>
        <end position="180"/>
    </location>
</feature>
<keyword evidence="9" id="KW-1185">Reference proteome</keyword>
<gene>
    <name evidence="10" type="primary">Cln8</name>
</gene>
<dbReference type="PANTHER" id="PTHR13439:SF7">
    <property type="entry name" value="PROTEIN CLN8"/>
    <property type="match status" value="1"/>
</dbReference>
<keyword evidence="4 5" id="KW-0472">Membrane</keyword>
<feature type="region of interest" description="Disordered" evidence="6">
    <location>
        <begin position="268"/>
        <end position="288"/>
    </location>
</feature>
<dbReference type="OrthoDB" id="10052906at2759"/>
<dbReference type="GO" id="GO:0005783">
    <property type="term" value="C:endoplasmic reticulum"/>
    <property type="evidence" value="ECO:0007669"/>
    <property type="project" value="Ensembl"/>
</dbReference>
<comment type="subcellular location">
    <subcellularLocation>
        <location evidence="1">Membrane</location>
        <topology evidence="1">Multi-pass membrane protein</topology>
    </subcellularLocation>
</comment>
<dbReference type="InterPro" id="IPR006634">
    <property type="entry name" value="TLC-dom"/>
</dbReference>
<feature type="transmembrane region" description="Helical" evidence="7">
    <location>
        <begin position="133"/>
        <end position="151"/>
    </location>
</feature>
<dbReference type="GO" id="GO:0098793">
    <property type="term" value="C:presynapse"/>
    <property type="evidence" value="ECO:0007669"/>
    <property type="project" value="GOC"/>
</dbReference>
<proteinExistence type="predicted"/>
<protein>
    <submittedName>
        <fullName evidence="10">Protein CLN8</fullName>
    </submittedName>
</protein>
<dbReference type="GO" id="GO:0021523">
    <property type="term" value="P:somatic motor neuron differentiation"/>
    <property type="evidence" value="ECO:0007669"/>
    <property type="project" value="Ensembl"/>
</dbReference>
<dbReference type="GO" id="GO:0030163">
    <property type="term" value="P:protein catabolic process"/>
    <property type="evidence" value="ECO:0007669"/>
    <property type="project" value="Ensembl"/>
</dbReference>
<dbReference type="Proteomes" id="UP000081671">
    <property type="component" value="Unplaced"/>
</dbReference>
<dbReference type="InParanoid" id="A0A1S3FUH8"/>
<dbReference type="GO" id="GO:0050885">
    <property type="term" value="P:neuromuscular process controlling balance"/>
    <property type="evidence" value="ECO:0007669"/>
    <property type="project" value="Ensembl"/>
</dbReference>
<dbReference type="GO" id="GO:0060052">
    <property type="term" value="P:neurofilament cytoskeleton organization"/>
    <property type="evidence" value="ECO:0007669"/>
    <property type="project" value="Ensembl"/>
</dbReference>
<dbReference type="GO" id="GO:0060041">
    <property type="term" value="P:retina development in camera-type eye"/>
    <property type="evidence" value="ECO:0007669"/>
    <property type="project" value="Ensembl"/>
</dbReference>
<accession>A0A1S3FUH8</accession>
<dbReference type="GO" id="GO:0035176">
    <property type="term" value="P:social behavior"/>
    <property type="evidence" value="ECO:0007669"/>
    <property type="project" value="Ensembl"/>
</dbReference>
<dbReference type="RefSeq" id="XP_012879674.1">
    <property type="nucleotide sequence ID" value="XM_013024220.1"/>
</dbReference>
<dbReference type="InterPro" id="IPR050846">
    <property type="entry name" value="TLCD"/>
</dbReference>
<evidence type="ECO:0000256" key="4">
    <source>
        <dbReference type="ARBA" id="ARBA00023136"/>
    </source>
</evidence>
<evidence type="ECO:0000256" key="2">
    <source>
        <dbReference type="ARBA" id="ARBA00022692"/>
    </source>
</evidence>
<reference evidence="10" key="1">
    <citation type="submission" date="2025-08" db="UniProtKB">
        <authorList>
            <consortium name="RefSeq"/>
        </authorList>
    </citation>
    <scope>IDENTIFICATION</scope>
    <source>
        <tissue evidence="10">Kidney</tissue>
    </source>
</reference>
<sequence>MTPVSGRAMSESVFDLDYTSWEIRSTLVVAGFIFYLGVFVVCHQLSSSLNITYRSLAAREKVFWDLAATRAVFGVQSTASGLWALLGDPVLQADRALAQQNWCWFHITTATGFFFFENVAIHLSSLCFRTFDLFLGVHHLFAFLGFLGSVVNLRAGHYLAMTTLLLEVSTPFTCVSWMLLKAGWSETLLWRLNQWLMVHMFHCRMVLTYHMWWVCLWHWDSLVSSLYLPHFGLFLVGLALLTLILNPYWTHKKTQQLLNPVDWNFAQTEAKSSPPGRSHAQVLQKKRL</sequence>
<dbReference type="GO" id="GO:0005739">
    <property type="term" value="C:mitochondrion"/>
    <property type="evidence" value="ECO:0007669"/>
    <property type="project" value="GOC"/>
</dbReference>
<dbReference type="GO" id="GO:0008361">
    <property type="term" value="P:regulation of cell size"/>
    <property type="evidence" value="ECO:0007669"/>
    <property type="project" value="Ensembl"/>
</dbReference>
<dbReference type="GO" id="GO:0006672">
    <property type="term" value="P:ceramide metabolic process"/>
    <property type="evidence" value="ECO:0007669"/>
    <property type="project" value="Ensembl"/>
</dbReference>
<evidence type="ECO:0000259" key="8">
    <source>
        <dbReference type="PROSITE" id="PS50922"/>
    </source>
</evidence>
<feature type="domain" description="TLC" evidence="8">
    <location>
        <begin position="62"/>
        <end position="262"/>
    </location>
</feature>
<dbReference type="GO" id="GO:0007601">
    <property type="term" value="P:visual perception"/>
    <property type="evidence" value="ECO:0007669"/>
    <property type="project" value="Ensembl"/>
</dbReference>
<dbReference type="FunCoup" id="A0A1S3FUH8">
    <property type="interactions" value="982"/>
</dbReference>
<dbReference type="GO" id="GO:0097001">
    <property type="term" value="F:ceramide binding"/>
    <property type="evidence" value="ECO:0007669"/>
    <property type="project" value="Ensembl"/>
</dbReference>
<evidence type="ECO:0000256" key="6">
    <source>
        <dbReference type="SAM" id="MobiDB-lite"/>
    </source>
</evidence>
<name>A0A1S3FUH8_DIPOR</name>
<dbReference type="GO" id="GO:0097473">
    <property type="term" value="P:retinal rod cell apoptotic process"/>
    <property type="evidence" value="ECO:0007669"/>
    <property type="project" value="Ensembl"/>
</dbReference>
<keyword evidence="3 7" id="KW-1133">Transmembrane helix</keyword>
<dbReference type="GeneID" id="105991570"/>
<feature type="transmembrane region" description="Helical" evidence="7">
    <location>
        <begin position="231"/>
        <end position="249"/>
    </location>
</feature>